<reference evidence="12" key="1">
    <citation type="submission" date="2021-04" db="EMBL/GenBank/DDBJ databases">
        <title>Draft genome sequence data of methanotrophic Methylovulum sp. strain S1L and Methylomonas sp. strain S2AM isolated from boreal lake water columns.</title>
        <authorList>
            <person name="Rissanen A.J."/>
            <person name="Mangayil R."/>
            <person name="Svenning M.M."/>
            <person name="Khanongnuch R."/>
        </authorList>
    </citation>
    <scope>NUCLEOTIDE SEQUENCE</scope>
    <source>
        <strain evidence="12">S2AM</strain>
    </source>
</reference>
<dbReference type="GO" id="GO:0000287">
    <property type="term" value="F:magnesium ion binding"/>
    <property type="evidence" value="ECO:0007669"/>
    <property type="project" value="TreeGrafter"/>
</dbReference>
<evidence type="ECO:0000256" key="3">
    <source>
        <dbReference type="ARBA" id="ARBA00011424"/>
    </source>
</evidence>
<evidence type="ECO:0000256" key="7">
    <source>
        <dbReference type="ARBA" id="ARBA00056497"/>
    </source>
</evidence>
<comment type="cofactor">
    <cofactor evidence="8 11">
        <name>Mg(2+)</name>
        <dbReference type="ChEBI" id="CHEBI:18420"/>
    </cofactor>
    <text evidence="8 11">Binds 1 Mg(2+) ion per subunit.</text>
</comment>
<comment type="subcellular location">
    <subcellularLocation>
        <location evidence="8">Cytoplasm</location>
    </subcellularLocation>
</comment>
<dbReference type="FunFam" id="3.20.20.60:FF:000003">
    <property type="entry name" value="3-methyl-2-oxobutanoate hydroxymethyltransferase"/>
    <property type="match status" value="1"/>
</dbReference>
<dbReference type="AlphaFoldDB" id="A0A975MN08"/>
<keyword evidence="13" id="KW-1185">Reference proteome</keyword>
<dbReference type="GO" id="GO:0005737">
    <property type="term" value="C:cytoplasm"/>
    <property type="evidence" value="ECO:0007669"/>
    <property type="project" value="UniProtKB-SubCell"/>
</dbReference>
<evidence type="ECO:0000313" key="13">
    <source>
        <dbReference type="Proteomes" id="UP000676649"/>
    </source>
</evidence>
<dbReference type="GO" id="GO:0003864">
    <property type="term" value="F:3-methyl-2-oxobutanoate hydroxymethyltransferase activity"/>
    <property type="evidence" value="ECO:0007669"/>
    <property type="project" value="UniProtKB-UniRule"/>
</dbReference>
<dbReference type="Proteomes" id="UP000676649">
    <property type="component" value="Chromosome"/>
</dbReference>
<evidence type="ECO:0000256" key="10">
    <source>
        <dbReference type="PIRSR" id="PIRSR000388-2"/>
    </source>
</evidence>
<dbReference type="Pfam" id="PF02548">
    <property type="entry name" value="Pantoate_transf"/>
    <property type="match status" value="1"/>
</dbReference>
<feature type="binding site" evidence="8 10">
    <location>
        <position position="91"/>
    </location>
    <ligand>
        <name>3-methyl-2-oxobutanoate</name>
        <dbReference type="ChEBI" id="CHEBI:11851"/>
    </ligand>
</feature>
<comment type="similarity">
    <text evidence="2 8">Belongs to the PanB family.</text>
</comment>
<keyword evidence="8 11" id="KW-0460">Magnesium</keyword>
<dbReference type="CDD" id="cd06557">
    <property type="entry name" value="KPHMT-like"/>
    <property type="match status" value="1"/>
</dbReference>
<dbReference type="EMBL" id="CP073754">
    <property type="protein sequence ID" value="QWF70780.1"/>
    <property type="molecule type" value="Genomic_DNA"/>
</dbReference>
<comment type="catalytic activity">
    <reaction evidence="8">
        <text>(6R)-5,10-methylene-5,6,7,8-tetrahydrofolate + 3-methyl-2-oxobutanoate + H2O = 2-dehydropantoate + (6S)-5,6,7,8-tetrahydrofolate</text>
        <dbReference type="Rhea" id="RHEA:11824"/>
        <dbReference type="ChEBI" id="CHEBI:11561"/>
        <dbReference type="ChEBI" id="CHEBI:11851"/>
        <dbReference type="ChEBI" id="CHEBI:15377"/>
        <dbReference type="ChEBI" id="CHEBI:15636"/>
        <dbReference type="ChEBI" id="CHEBI:57453"/>
        <dbReference type="EC" id="2.1.2.11"/>
    </reaction>
</comment>
<dbReference type="NCBIfam" id="NF001452">
    <property type="entry name" value="PRK00311.1"/>
    <property type="match status" value="1"/>
</dbReference>
<comment type="pathway">
    <text evidence="1 8">Cofactor biosynthesis; (R)-pantothenate biosynthesis; (R)-pantoate from 3-methyl-2-oxobutanoate: step 1/2.</text>
</comment>
<feature type="binding site" evidence="8 10">
    <location>
        <position position="120"/>
    </location>
    <ligand>
        <name>3-methyl-2-oxobutanoate</name>
        <dbReference type="ChEBI" id="CHEBI:11851"/>
    </ligand>
</feature>
<dbReference type="KEGG" id="mpad:KEF85_15920"/>
<accession>A0A975MN08</accession>
<dbReference type="NCBIfam" id="TIGR00222">
    <property type="entry name" value="panB"/>
    <property type="match status" value="1"/>
</dbReference>
<organism evidence="12 13">
    <name type="scientific">Methylomonas paludis</name>
    <dbReference type="NCBI Taxonomy" id="1173101"/>
    <lineage>
        <taxon>Bacteria</taxon>
        <taxon>Pseudomonadati</taxon>
        <taxon>Pseudomonadota</taxon>
        <taxon>Gammaproteobacteria</taxon>
        <taxon>Methylococcales</taxon>
        <taxon>Methylococcaceae</taxon>
        <taxon>Methylomonas</taxon>
    </lineage>
</organism>
<dbReference type="PANTHER" id="PTHR20881">
    <property type="entry name" value="3-METHYL-2-OXOBUTANOATE HYDROXYMETHYLTRANSFERASE"/>
    <property type="match status" value="1"/>
</dbReference>
<name>A0A975MN08_9GAMM</name>
<dbReference type="PIRSF" id="PIRSF000388">
    <property type="entry name" value="Pantoate_hydroxy_MeTrfase"/>
    <property type="match status" value="1"/>
</dbReference>
<feature type="active site" description="Proton acceptor" evidence="8 9">
    <location>
        <position position="187"/>
    </location>
</feature>
<dbReference type="InterPro" id="IPR015813">
    <property type="entry name" value="Pyrv/PenolPyrv_kinase-like_dom"/>
</dbReference>
<dbReference type="SUPFAM" id="SSF51621">
    <property type="entry name" value="Phosphoenolpyruvate/pyruvate domain"/>
    <property type="match status" value="1"/>
</dbReference>
<comment type="subunit">
    <text evidence="3 8">Homodecamer; pentamer of dimers.</text>
</comment>
<keyword evidence="8" id="KW-0963">Cytoplasm</keyword>
<feature type="binding site" evidence="8 11">
    <location>
        <position position="122"/>
    </location>
    <ligand>
        <name>Mg(2+)</name>
        <dbReference type="ChEBI" id="CHEBI:18420"/>
    </ligand>
</feature>
<evidence type="ECO:0000256" key="9">
    <source>
        <dbReference type="PIRSR" id="PIRSR000388-1"/>
    </source>
</evidence>
<evidence type="ECO:0000256" key="5">
    <source>
        <dbReference type="ARBA" id="ARBA00022679"/>
    </source>
</evidence>
<gene>
    <name evidence="8 12" type="primary">panB</name>
    <name evidence="12" type="ORF">KEF85_15920</name>
</gene>
<proteinExistence type="inferred from homology"/>
<evidence type="ECO:0000256" key="1">
    <source>
        <dbReference type="ARBA" id="ARBA00005033"/>
    </source>
</evidence>
<protein>
    <recommendedName>
        <fullName evidence="8">3-methyl-2-oxobutanoate hydroxymethyltransferase</fullName>
        <ecNumber evidence="8">2.1.2.11</ecNumber>
    </recommendedName>
    <alternativeName>
        <fullName evidence="8">Ketopantoate hydroxymethyltransferase</fullName>
        <shortName evidence="8">KPHMT</shortName>
    </alternativeName>
</protein>
<dbReference type="RefSeq" id="WP_215582220.1">
    <property type="nucleotide sequence ID" value="NZ_CP073754.1"/>
</dbReference>
<keyword evidence="5 8" id="KW-0808">Transferase</keyword>
<dbReference type="HAMAP" id="MF_00156">
    <property type="entry name" value="PanB"/>
    <property type="match status" value="1"/>
</dbReference>
<evidence type="ECO:0000256" key="2">
    <source>
        <dbReference type="ARBA" id="ARBA00008676"/>
    </source>
</evidence>
<evidence type="ECO:0000256" key="4">
    <source>
        <dbReference type="ARBA" id="ARBA00022655"/>
    </source>
</evidence>
<keyword evidence="4 8" id="KW-0566">Pantothenate biosynthesis</keyword>
<feature type="binding site" evidence="8 11">
    <location>
        <position position="91"/>
    </location>
    <ligand>
        <name>Mg(2+)</name>
        <dbReference type="ChEBI" id="CHEBI:18420"/>
    </ligand>
</feature>
<dbReference type="InterPro" id="IPR003700">
    <property type="entry name" value="Pantoate_hydroxy_MeTrfase"/>
</dbReference>
<evidence type="ECO:0000313" key="12">
    <source>
        <dbReference type="EMBL" id="QWF70780.1"/>
    </source>
</evidence>
<sequence>MNLYAESAKTLTIPDLKAMKQRGEKISCLTAYDASFSTVLDQAGIDMILVGDSLGMVVQGHHSTLPVTVDDMVYHSRIVAAARKRAFVVTDLPFASYATPEQALHNAARLTQAGAAQMVKLEGPKLEIISFLVAQGIPVCGHLGLLPQSVNRAGGYKVQGRDAGQAQQLLADALAIQQAGADCLVLECIPAALAAQITQQLSIPVIGIGAGAACDGQVLVLYDMLNISIGNRPRFSKNFIETAAGIDAAVRSYHQAVKSQQFPGPEHCY</sequence>
<dbReference type="GO" id="GO:0015940">
    <property type="term" value="P:pantothenate biosynthetic process"/>
    <property type="evidence" value="ECO:0007669"/>
    <property type="project" value="UniProtKB-UniRule"/>
</dbReference>
<feature type="binding site" evidence="8 11">
    <location>
        <position position="52"/>
    </location>
    <ligand>
        <name>Mg(2+)</name>
        <dbReference type="ChEBI" id="CHEBI:18420"/>
    </ligand>
</feature>
<comment type="function">
    <text evidence="7 8">Catalyzes the reversible reaction in which hydroxymethyl group from 5,10-methylenetetrahydrofolate is transferred onto alpha-ketoisovalerate to form ketopantoate.</text>
</comment>
<evidence type="ECO:0000256" key="11">
    <source>
        <dbReference type="PIRSR" id="PIRSR000388-3"/>
    </source>
</evidence>
<feature type="binding site" evidence="8 10">
    <location>
        <begin position="52"/>
        <end position="53"/>
    </location>
    <ligand>
        <name>3-methyl-2-oxobutanoate</name>
        <dbReference type="ChEBI" id="CHEBI:11851"/>
    </ligand>
</feature>
<dbReference type="InterPro" id="IPR040442">
    <property type="entry name" value="Pyrv_kinase-like_dom_sf"/>
</dbReference>
<dbReference type="PANTHER" id="PTHR20881:SF0">
    <property type="entry name" value="3-METHYL-2-OXOBUTANOATE HYDROXYMETHYLTRANSFERASE"/>
    <property type="match status" value="1"/>
</dbReference>
<dbReference type="EC" id="2.1.2.11" evidence="8"/>
<keyword evidence="6 8" id="KW-0479">Metal-binding</keyword>
<evidence type="ECO:0000256" key="8">
    <source>
        <dbReference type="HAMAP-Rule" id="MF_00156"/>
    </source>
</evidence>
<dbReference type="Gene3D" id="3.20.20.60">
    <property type="entry name" value="Phosphoenolpyruvate-binding domains"/>
    <property type="match status" value="1"/>
</dbReference>
<evidence type="ECO:0000256" key="6">
    <source>
        <dbReference type="ARBA" id="ARBA00022723"/>
    </source>
</evidence>